<dbReference type="EMBL" id="SRHE01000061">
    <property type="protein sequence ID" value="TWW11324.1"/>
    <property type="molecule type" value="Genomic_DNA"/>
</dbReference>
<dbReference type="PROSITE" id="PS51257">
    <property type="entry name" value="PROKAR_LIPOPROTEIN"/>
    <property type="match status" value="1"/>
</dbReference>
<protein>
    <recommendedName>
        <fullName evidence="3">Lipoprotein</fullName>
    </recommendedName>
</protein>
<sequence>MSKNFVFLLLGLCQITLVACGDKKKDDGPKATITPKLVKLPPQESSSGLTDVVHFTQEEAGTSTNCSDPDLYNEPDLYGGEYRIYANSQLSVESIKAPITEIGLKLDGDPSYSPLYTCNSTAAEDCYIELIDSKALDNLLLQSAHIVKSKSSLDTNGDGEIS</sequence>
<evidence type="ECO:0000313" key="1">
    <source>
        <dbReference type="EMBL" id="TWW11324.1"/>
    </source>
</evidence>
<reference evidence="1 2" key="2">
    <citation type="submission" date="2019-08" db="EMBL/GenBank/DDBJ databases">
        <authorList>
            <person name="Henke P."/>
        </authorList>
    </citation>
    <scope>NUCLEOTIDE SEQUENCE [LARGE SCALE GENOMIC DNA]</scope>
    <source>
        <strain evidence="1">Phe10_nw2017</strain>
    </source>
</reference>
<accession>A0A5C6MEI6</accession>
<dbReference type="Proteomes" id="UP000321083">
    <property type="component" value="Unassembled WGS sequence"/>
</dbReference>
<feature type="non-terminal residue" evidence="1">
    <location>
        <position position="162"/>
    </location>
</feature>
<gene>
    <name evidence="1" type="ORF">E3A20_05040</name>
</gene>
<name>A0A5C6MEI6_9PLAN</name>
<keyword evidence="2" id="KW-1185">Reference proteome</keyword>
<organism evidence="1 2">
    <name type="scientific">Planctomyces bekefii</name>
    <dbReference type="NCBI Taxonomy" id="1653850"/>
    <lineage>
        <taxon>Bacteria</taxon>
        <taxon>Pseudomonadati</taxon>
        <taxon>Planctomycetota</taxon>
        <taxon>Planctomycetia</taxon>
        <taxon>Planctomycetales</taxon>
        <taxon>Planctomycetaceae</taxon>
        <taxon>Planctomyces</taxon>
    </lineage>
</organism>
<comment type="caution">
    <text evidence="1">The sequence shown here is derived from an EMBL/GenBank/DDBJ whole genome shotgun (WGS) entry which is preliminary data.</text>
</comment>
<evidence type="ECO:0000313" key="2">
    <source>
        <dbReference type="Proteomes" id="UP000321083"/>
    </source>
</evidence>
<reference evidence="1 2" key="1">
    <citation type="submission" date="2019-08" db="EMBL/GenBank/DDBJ databases">
        <title>100 year-old enigma solved: identification of Planctomyces bekefii, the type genus and species of the phylum Planctomycetes.</title>
        <authorList>
            <person name="Svetlana D.N."/>
            <person name="Overmann J."/>
        </authorList>
    </citation>
    <scope>NUCLEOTIDE SEQUENCE [LARGE SCALE GENOMIC DNA]</scope>
    <source>
        <strain evidence="1">Phe10_nw2017</strain>
    </source>
</reference>
<evidence type="ECO:0008006" key="3">
    <source>
        <dbReference type="Google" id="ProtNLM"/>
    </source>
</evidence>
<dbReference type="AlphaFoldDB" id="A0A5C6MEI6"/>
<proteinExistence type="predicted"/>